<dbReference type="GO" id="GO:0009113">
    <property type="term" value="P:purine nucleobase biosynthetic process"/>
    <property type="evidence" value="ECO:0007669"/>
    <property type="project" value="UniProtKB-UniRule"/>
</dbReference>
<dbReference type="InterPro" id="IPR029055">
    <property type="entry name" value="Ntn_hydrolases_N"/>
</dbReference>
<keyword evidence="7" id="KW-0004">4Fe-4S</keyword>
<evidence type="ECO:0000259" key="12">
    <source>
        <dbReference type="PROSITE" id="PS51278"/>
    </source>
</evidence>
<feature type="domain" description="Glutamine amidotransferase type-2" evidence="12">
    <location>
        <begin position="11"/>
        <end position="229"/>
    </location>
</feature>
<dbReference type="SUPFAM" id="SSF56235">
    <property type="entry name" value="N-terminal nucleophile aminohydrolases (Ntn hydrolases)"/>
    <property type="match status" value="1"/>
</dbReference>
<evidence type="ECO:0000256" key="2">
    <source>
        <dbReference type="ARBA" id="ARBA00010138"/>
    </source>
</evidence>
<dbReference type="NCBIfam" id="TIGR01134">
    <property type="entry name" value="purF"/>
    <property type="match status" value="1"/>
</dbReference>
<dbReference type="EC" id="2.4.2.14" evidence="7"/>
<comment type="similarity">
    <text evidence="2 7 8">In the C-terminal section; belongs to the purine/pyrimidine phosphoribosyltransferase family.</text>
</comment>
<feature type="binding site" evidence="7 11">
    <location>
        <position position="392"/>
    </location>
    <ligand>
        <name>[4Fe-4S] cluster</name>
        <dbReference type="ChEBI" id="CHEBI:49883"/>
    </ligand>
</feature>
<dbReference type="InterPro" id="IPR000836">
    <property type="entry name" value="PRTase_dom"/>
</dbReference>
<gene>
    <name evidence="7" type="primary">purF</name>
    <name evidence="13" type="ORF">GSM42_18255</name>
</gene>
<comment type="function">
    <text evidence="7">Catalyzes the formation of phosphoribosylamine from phosphoribosylpyrophosphate (PRPP) and glutamine.</text>
</comment>
<sequence>MFDFDELNEECGVFGIVGHSDAARLTYYGLHALQHRGQESAGIVTTNGEKFHVHRDMGLVTEVFSSDEVSKLIGSTAIGHVRYSTTGSSVLANVQPLVFNYAKGEIAIATNGNLVNGDKLRKELEANGSIFQTTTDTEAIAHLIARSNADTLEGAVKETLNQLVGAYALLILTNEQLFVAQDPHALRPLAIGKLGDSYVFSSETCAFDTIGATFIREIEPGELLVVTQDNEMCVTRFSEPKETSICSFEYIYFARPDSDISGINVHTARKRLGRQLAKEAFAEVDVITGVPDSSTSAAIGFAEATGIPYELGLIKNRYVGRTFIQPSQELREQGVKMKLSAVRKVVEGKRVVMVDDSIVRGTTSRRIVNLLREAGATEVHVRISSPPVKNPCFYGIDTANRDQLIASNHSVDEICKLINADSLAFLSAEGMIEAIGRPSNEKNRGHCVACFTGDYPTKLYDALEVEETV</sequence>
<dbReference type="PIRSF" id="PIRSF000485">
    <property type="entry name" value="Amd_phspho_trans"/>
    <property type="match status" value="1"/>
</dbReference>
<keyword evidence="6 7" id="KW-0315">Glutamine amidotransferase</keyword>
<keyword evidence="14" id="KW-1185">Reference proteome</keyword>
<evidence type="ECO:0000256" key="5">
    <source>
        <dbReference type="ARBA" id="ARBA00022755"/>
    </source>
</evidence>
<dbReference type="EMBL" id="WUUL01000016">
    <property type="protein sequence ID" value="MXQ55630.1"/>
    <property type="molecule type" value="Genomic_DNA"/>
</dbReference>
<feature type="binding site" evidence="7 10">
    <location>
        <position position="356"/>
    </location>
    <ligand>
        <name>Mg(2+)</name>
        <dbReference type="ChEBI" id="CHEBI:18420"/>
    </ligand>
</feature>
<dbReference type="GO" id="GO:0006189">
    <property type="term" value="P:'de novo' IMP biosynthetic process"/>
    <property type="evidence" value="ECO:0007669"/>
    <property type="project" value="UniProtKB-UniRule"/>
</dbReference>
<evidence type="ECO:0000313" key="13">
    <source>
        <dbReference type="EMBL" id="MXQ55630.1"/>
    </source>
</evidence>
<dbReference type="Proteomes" id="UP000430692">
    <property type="component" value="Unassembled WGS sequence"/>
</dbReference>
<evidence type="ECO:0000256" key="7">
    <source>
        <dbReference type="HAMAP-Rule" id="MF_01931"/>
    </source>
</evidence>
<dbReference type="UniPathway" id="UPA00074">
    <property type="reaction ID" value="UER00124"/>
</dbReference>
<dbReference type="InterPro" id="IPR005854">
    <property type="entry name" value="PurF"/>
</dbReference>
<dbReference type="SUPFAM" id="SSF53271">
    <property type="entry name" value="PRTase-like"/>
    <property type="match status" value="1"/>
</dbReference>
<dbReference type="Gene3D" id="3.60.20.10">
    <property type="entry name" value="Glutamine Phosphoribosylpyrophosphate, subunit 1, domain 1"/>
    <property type="match status" value="1"/>
</dbReference>
<evidence type="ECO:0000256" key="6">
    <source>
        <dbReference type="ARBA" id="ARBA00022962"/>
    </source>
</evidence>
<feature type="binding site" evidence="7 10">
    <location>
        <position position="355"/>
    </location>
    <ligand>
        <name>Mg(2+)</name>
        <dbReference type="ChEBI" id="CHEBI:18420"/>
    </ligand>
</feature>
<evidence type="ECO:0000313" key="14">
    <source>
        <dbReference type="Proteomes" id="UP000430692"/>
    </source>
</evidence>
<comment type="catalytic activity">
    <reaction evidence="7 8">
        <text>5-phospho-beta-D-ribosylamine + L-glutamate + diphosphate = 5-phospho-alpha-D-ribose 1-diphosphate + L-glutamine + H2O</text>
        <dbReference type="Rhea" id="RHEA:14905"/>
        <dbReference type="ChEBI" id="CHEBI:15377"/>
        <dbReference type="ChEBI" id="CHEBI:29985"/>
        <dbReference type="ChEBI" id="CHEBI:33019"/>
        <dbReference type="ChEBI" id="CHEBI:58017"/>
        <dbReference type="ChEBI" id="CHEBI:58359"/>
        <dbReference type="ChEBI" id="CHEBI:58681"/>
        <dbReference type="EC" id="2.4.2.14"/>
    </reaction>
</comment>
<dbReference type="Gene3D" id="3.40.50.2020">
    <property type="match status" value="1"/>
</dbReference>
<dbReference type="HAMAP" id="MF_01931">
    <property type="entry name" value="PurF"/>
    <property type="match status" value="1"/>
</dbReference>
<dbReference type="PROSITE" id="PS51278">
    <property type="entry name" value="GATASE_TYPE_2"/>
    <property type="match status" value="1"/>
</dbReference>
<evidence type="ECO:0000256" key="8">
    <source>
        <dbReference type="PIRNR" id="PIRNR000485"/>
    </source>
</evidence>
<dbReference type="InterPro" id="IPR029057">
    <property type="entry name" value="PRTase-like"/>
</dbReference>
<dbReference type="InterPro" id="IPR035584">
    <property type="entry name" value="PurF_N"/>
</dbReference>
<feature type="binding site" evidence="7 11">
    <location>
        <position position="447"/>
    </location>
    <ligand>
        <name>[4Fe-4S] cluster</name>
        <dbReference type="ChEBI" id="CHEBI:49883"/>
    </ligand>
</feature>
<dbReference type="InterPro" id="IPR017932">
    <property type="entry name" value="GATase_2_dom"/>
</dbReference>
<keyword evidence="7 11" id="KW-0411">Iron-sulfur</keyword>
<feature type="active site" description="Nucleophile" evidence="7 9">
    <location>
        <position position="11"/>
    </location>
</feature>
<protein>
    <recommendedName>
        <fullName evidence="7">Amidophosphoribosyltransferase</fullName>
        <shortName evidence="7">ATase</shortName>
        <ecNumber evidence="7">2.4.2.14</ecNumber>
    </recommendedName>
    <alternativeName>
        <fullName evidence="7">Glutamine phosphoribosylpyrophosphate amidotransferase</fullName>
        <shortName evidence="7">GPATase</shortName>
    </alternativeName>
</protein>
<dbReference type="Pfam" id="PF13522">
    <property type="entry name" value="GATase_6"/>
    <property type="match status" value="1"/>
</dbReference>
<dbReference type="Pfam" id="PF00156">
    <property type="entry name" value="Pribosyltran"/>
    <property type="match status" value="1"/>
</dbReference>
<name>A0A6I4W073_9BACL</name>
<evidence type="ECO:0000256" key="4">
    <source>
        <dbReference type="ARBA" id="ARBA00022679"/>
    </source>
</evidence>
<dbReference type="GO" id="GO:0051539">
    <property type="term" value="F:4 iron, 4 sulfur cluster binding"/>
    <property type="evidence" value="ECO:0007669"/>
    <property type="project" value="UniProtKB-KW"/>
</dbReference>
<evidence type="ECO:0000256" key="10">
    <source>
        <dbReference type="PIRSR" id="PIRSR000485-2"/>
    </source>
</evidence>
<evidence type="ECO:0000256" key="1">
    <source>
        <dbReference type="ARBA" id="ARBA00005209"/>
    </source>
</evidence>
<evidence type="ECO:0000256" key="9">
    <source>
        <dbReference type="PIRSR" id="PIRSR000485-1"/>
    </source>
</evidence>
<keyword evidence="7 11" id="KW-0408">Iron</keyword>
<organism evidence="13 14">
    <name type="scientific">Shimazuella alba</name>
    <dbReference type="NCBI Taxonomy" id="2690964"/>
    <lineage>
        <taxon>Bacteria</taxon>
        <taxon>Bacillati</taxon>
        <taxon>Bacillota</taxon>
        <taxon>Bacilli</taxon>
        <taxon>Bacillales</taxon>
        <taxon>Thermoactinomycetaceae</taxon>
        <taxon>Shimazuella</taxon>
    </lineage>
</organism>
<feature type="binding site" evidence="7 11">
    <location>
        <position position="246"/>
    </location>
    <ligand>
        <name>[4Fe-4S] cluster</name>
        <dbReference type="ChEBI" id="CHEBI:49883"/>
    </ligand>
</feature>
<dbReference type="CDD" id="cd06223">
    <property type="entry name" value="PRTases_typeI"/>
    <property type="match status" value="1"/>
</dbReference>
<accession>A0A6I4W073</accession>
<dbReference type="GO" id="GO:0004044">
    <property type="term" value="F:amidophosphoribosyltransferase activity"/>
    <property type="evidence" value="ECO:0007669"/>
    <property type="project" value="UniProtKB-UniRule"/>
</dbReference>
<comment type="cofactor">
    <cofactor evidence="7 11">
        <name>[4Fe-4S] cluster</name>
        <dbReference type="ChEBI" id="CHEBI:49883"/>
    </cofactor>
    <text evidence="7 11">Binds 1 [4Fe-4S] cluster per subunit.</text>
</comment>
<evidence type="ECO:0000256" key="3">
    <source>
        <dbReference type="ARBA" id="ARBA00022676"/>
    </source>
</evidence>
<dbReference type="GO" id="GO:0000287">
    <property type="term" value="F:magnesium ion binding"/>
    <property type="evidence" value="ECO:0007669"/>
    <property type="project" value="UniProtKB-UniRule"/>
</dbReference>
<keyword evidence="4 7" id="KW-0808">Transferase</keyword>
<dbReference type="PANTHER" id="PTHR11907">
    <property type="entry name" value="AMIDOPHOSPHORIBOSYLTRANSFERASE"/>
    <property type="match status" value="1"/>
</dbReference>
<keyword evidence="7 10" id="KW-0479">Metal-binding</keyword>
<feature type="binding site" evidence="7 11">
    <location>
        <position position="450"/>
    </location>
    <ligand>
        <name>[4Fe-4S] cluster</name>
        <dbReference type="ChEBI" id="CHEBI:49883"/>
    </ligand>
</feature>
<comment type="cofactor">
    <cofactor evidence="7 10">
        <name>Mg(2+)</name>
        <dbReference type="ChEBI" id="CHEBI:18420"/>
    </cofactor>
    <text evidence="7 10">Binds 1 Mg(2+) ion per subunit.</text>
</comment>
<proteinExistence type="inferred from homology"/>
<keyword evidence="7 10" id="KW-0460">Magnesium</keyword>
<reference evidence="13 14" key="1">
    <citation type="submission" date="2019-12" db="EMBL/GenBank/DDBJ databases">
        <title>Whole-genome analyses of novel actinobacteria.</title>
        <authorList>
            <person name="Sahin N."/>
            <person name="Saygin H."/>
        </authorList>
    </citation>
    <scope>NUCLEOTIDE SEQUENCE [LARGE SCALE GENOMIC DNA]</scope>
    <source>
        <strain evidence="13 14">KC615</strain>
    </source>
</reference>
<keyword evidence="5 7" id="KW-0658">Purine biosynthesis</keyword>
<comment type="caution">
    <text evidence="13">The sequence shown here is derived from an EMBL/GenBank/DDBJ whole genome shotgun (WGS) entry which is preliminary data.</text>
</comment>
<feature type="binding site" evidence="7 10">
    <location>
        <position position="293"/>
    </location>
    <ligand>
        <name>Mg(2+)</name>
        <dbReference type="ChEBI" id="CHEBI:18420"/>
    </ligand>
</feature>
<keyword evidence="3 7" id="KW-0328">Glycosyltransferase</keyword>
<comment type="pathway">
    <text evidence="1 7 8">Purine metabolism; IMP biosynthesis via de novo pathway; N(1)-(5-phospho-D-ribosyl)glycinamide from 5-phospho-alpha-D-ribose 1-diphosphate: step 1/2.</text>
</comment>
<dbReference type="CDD" id="cd00715">
    <property type="entry name" value="GPATase_N"/>
    <property type="match status" value="1"/>
</dbReference>
<dbReference type="AlphaFoldDB" id="A0A6I4W073"/>
<evidence type="ECO:0000256" key="11">
    <source>
        <dbReference type="PIRSR" id="PIRSR000485-3"/>
    </source>
</evidence>